<evidence type="ECO:0000256" key="1">
    <source>
        <dbReference type="ARBA" id="ARBA00022729"/>
    </source>
</evidence>
<gene>
    <name evidence="3" type="ORF">Calab_3533</name>
</gene>
<evidence type="ECO:0000256" key="2">
    <source>
        <dbReference type="SAM" id="SignalP"/>
    </source>
</evidence>
<dbReference type="SUPFAM" id="SSF89392">
    <property type="entry name" value="Prokaryotic lipoproteins and lipoprotein localization factors"/>
    <property type="match status" value="1"/>
</dbReference>
<dbReference type="PANTHER" id="PTHR35869">
    <property type="entry name" value="OUTER-MEMBRANE LIPOPROTEIN CARRIER PROTEIN"/>
    <property type="match status" value="1"/>
</dbReference>
<sequence length="217" mass="25149" precursor="true">MMRKTFLAVLMVMALFYFVEAPRAQARNVKDIIKKVQKKYDDIKNFKASFEKIETFQLTGSQIVTSGKLFIKDGKKYRFETEDQLVISDGETVWTYNRLSNQLLIDRVRKNSGALLPRDILFKFPKTHYATLLGEDEMDGKKVYIVKLDSKEDAQGYFSSIKIWVQDDAWQIVKIEITDLNGNKSIFLLSQINTRATLSDDLFKFTATPDMDVVDMR</sequence>
<keyword evidence="3" id="KW-0449">Lipoprotein</keyword>
<dbReference type="Pfam" id="PF03548">
    <property type="entry name" value="LolA"/>
    <property type="match status" value="1"/>
</dbReference>
<proteinExistence type="predicted"/>
<dbReference type="InterPro" id="IPR004564">
    <property type="entry name" value="OM_lipoprot_carrier_LolA-like"/>
</dbReference>
<feature type="signal peptide" evidence="2">
    <location>
        <begin position="1"/>
        <end position="26"/>
    </location>
</feature>
<dbReference type="InterPro" id="IPR029046">
    <property type="entry name" value="LolA/LolB/LppX"/>
</dbReference>
<name>H1XXK8_CALAY</name>
<keyword evidence="4" id="KW-1185">Reference proteome</keyword>
<accession>H1XXK8</accession>
<dbReference type="RefSeq" id="WP_006930625.1">
    <property type="nucleotide sequence ID" value="NZ_CM001402.1"/>
</dbReference>
<protein>
    <submittedName>
        <fullName evidence="3">Outer membrane lipoprotein carrier protein LolA</fullName>
    </submittedName>
</protein>
<dbReference type="HOGENOM" id="CLU_1270350_0_0_0"/>
<dbReference type="PANTHER" id="PTHR35869:SF1">
    <property type="entry name" value="OUTER-MEMBRANE LIPOPROTEIN CARRIER PROTEIN"/>
    <property type="match status" value="1"/>
</dbReference>
<dbReference type="Proteomes" id="UP000004671">
    <property type="component" value="Chromosome"/>
</dbReference>
<evidence type="ECO:0000313" key="3">
    <source>
        <dbReference type="EMBL" id="EHO43132.1"/>
    </source>
</evidence>
<dbReference type="EMBL" id="CM001402">
    <property type="protein sequence ID" value="EHO43132.1"/>
    <property type="molecule type" value="Genomic_DNA"/>
</dbReference>
<reference evidence="3 4" key="1">
    <citation type="submission" date="2011-09" db="EMBL/GenBank/DDBJ databases">
        <title>The permanent draft genome of Caldithrix abyssi DSM 13497.</title>
        <authorList>
            <consortium name="US DOE Joint Genome Institute (JGI-PGF)"/>
            <person name="Lucas S."/>
            <person name="Han J."/>
            <person name="Lapidus A."/>
            <person name="Bruce D."/>
            <person name="Goodwin L."/>
            <person name="Pitluck S."/>
            <person name="Peters L."/>
            <person name="Kyrpides N."/>
            <person name="Mavromatis K."/>
            <person name="Ivanova N."/>
            <person name="Mikhailova N."/>
            <person name="Chertkov O."/>
            <person name="Detter J.C."/>
            <person name="Tapia R."/>
            <person name="Han C."/>
            <person name="Land M."/>
            <person name="Hauser L."/>
            <person name="Markowitz V."/>
            <person name="Cheng J.-F."/>
            <person name="Hugenholtz P."/>
            <person name="Woyke T."/>
            <person name="Wu D."/>
            <person name="Spring S."/>
            <person name="Brambilla E."/>
            <person name="Klenk H.-P."/>
            <person name="Eisen J.A."/>
        </authorList>
    </citation>
    <scope>NUCLEOTIDE SEQUENCE [LARGE SCALE GENOMIC DNA]</scope>
    <source>
        <strain evidence="3 4">DSM 13497</strain>
    </source>
</reference>
<dbReference type="InParanoid" id="H1XXK8"/>
<evidence type="ECO:0000313" key="4">
    <source>
        <dbReference type="Proteomes" id="UP000004671"/>
    </source>
</evidence>
<dbReference type="OrthoDB" id="9810685at2"/>
<organism evidence="3 4">
    <name type="scientific">Caldithrix abyssi DSM 13497</name>
    <dbReference type="NCBI Taxonomy" id="880073"/>
    <lineage>
        <taxon>Bacteria</taxon>
        <taxon>Pseudomonadati</taxon>
        <taxon>Calditrichota</taxon>
        <taxon>Calditrichia</taxon>
        <taxon>Calditrichales</taxon>
        <taxon>Calditrichaceae</taxon>
        <taxon>Caldithrix</taxon>
    </lineage>
</organism>
<dbReference type="PaxDb" id="880073-Calab_3533"/>
<dbReference type="Gene3D" id="2.50.20.10">
    <property type="entry name" value="Lipoprotein localisation LolA/LolB/LppX"/>
    <property type="match status" value="1"/>
</dbReference>
<feature type="chain" id="PRO_5003558619" evidence="2">
    <location>
        <begin position="27"/>
        <end position="217"/>
    </location>
</feature>
<dbReference type="AlphaFoldDB" id="H1XXK8"/>
<keyword evidence="1 2" id="KW-0732">Signal</keyword>
<dbReference type="CDD" id="cd16325">
    <property type="entry name" value="LolA"/>
    <property type="match status" value="1"/>
</dbReference>
<dbReference type="eggNOG" id="COG2834">
    <property type="taxonomic scope" value="Bacteria"/>
</dbReference>
<dbReference type="STRING" id="880073.Cabys_2472"/>